<dbReference type="InterPro" id="IPR029058">
    <property type="entry name" value="AB_hydrolase_fold"/>
</dbReference>
<evidence type="ECO:0000256" key="1">
    <source>
        <dbReference type="ARBA" id="ARBA00022801"/>
    </source>
</evidence>
<evidence type="ECO:0000313" key="3">
    <source>
        <dbReference type="EMBL" id="MBB5896538.1"/>
    </source>
</evidence>
<dbReference type="PANTHER" id="PTHR48081:SF8">
    <property type="entry name" value="ALPHA_BETA HYDROLASE FOLD-3 DOMAIN-CONTAINING PROTEIN-RELATED"/>
    <property type="match status" value="1"/>
</dbReference>
<dbReference type="Pfam" id="PF07859">
    <property type="entry name" value="Abhydrolase_3"/>
    <property type="match status" value="1"/>
</dbReference>
<evidence type="ECO:0000259" key="2">
    <source>
        <dbReference type="Pfam" id="PF07859"/>
    </source>
</evidence>
<sequence>MSIPPKYRVDPALVAAFAAMPPPTGPTDVAASRARLAGLKHLQAPADPTGLTITDQIVGPDVSVRVYQPEGRTGLPGILAMHPGGFTIGDLDTNDGLHADLAREVEAVVVSVDYRLSPENRFPAAIEDCHAALVWLAEHPAVDPTRIALHGISAGGGLAAGLALLARDCGGPAIAFQYLNTPEIDDRLTTRSMVEFVDTPMFSRENAIRSWDAYLGPGVRGGDAVSPYAAPSRCTDLEGLPPAYIAVMEHDPLRDEAIAYAQALLAAGVQVELHLFPGTFHGSSAIAPTAEVTVREHRERIAVLRRALN</sequence>
<dbReference type="InterPro" id="IPR050300">
    <property type="entry name" value="GDXG_lipolytic_enzyme"/>
</dbReference>
<dbReference type="InterPro" id="IPR013094">
    <property type="entry name" value="AB_hydrolase_3"/>
</dbReference>
<dbReference type="Proteomes" id="UP000585638">
    <property type="component" value="Unassembled WGS sequence"/>
</dbReference>
<protein>
    <submittedName>
        <fullName evidence="3">Acetyl esterase/lipase</fullName>
    </submittedName>
</protein>
<dbReference type="RefSeq" id="WP_221338280.1">
    <property type="nucleotide sequence ID" value="NZ_BAAAWY010000016.1"/>
</dbReference>
<reference evidence="3 4" key="1">
    <citation type="submission" date="2020-08" db="EMBL/GenBank/DDBJ databases">
        <title>Sequencing the genomes of 1000 actinobacteria strains.</title>
        <authorList>
            <person name="Klenk H.-P."/>
        </authorList>
    </citation>
    <scope>NUCLEOTIDE SEQUENCE [LARGE SCALE GENOMIC DNA]</scope>
    <source>
        <strain evidence="3 4">DSM 43851</strain>
    </source>
</reference>
<gene>
    <name evidence="3" type="ORF">BJ998_007734</name>
</gene>
<dbReference type="EMBL" id="JACHIR010000001">
    <property type="protein sequence ID" value="MBB5896538.1"/>
    <property type="molecule type" value="Genomic_DNA"/>
</dbReference>
<keyword evidence="1" id="KW-0378">Hydrolase</keyword>
<organism evidence="3 4">
    <name type="scientific">Kutzneria kofuensis</name>
    <dbReference type="NCBI Taxonomy" id="103725"/>
    <lineage>
        <taxon>Bacteria</taxon>
        <taxon>Bacillati</taxon>
        <taxon>Actinomycetota</taxon>
        <taxon>Actinomycetes</taxon>
        <taxon>Pseudonocardiales</taxon>
        <taxon>Pseudonocardiaceae</taxon>
        <taxon>Kutzneria</taxon>
    </lineage>
</organism>
<dbReference type="AlphaFoldDB" id="A0A7W9KQG4"/>
<dbReference type="SUPFAM" id="SSF53474">
    <property type="entry name" value="alpha/beta-Hydrolases"/>
    <property type="match status" value="1"/>
</dbReference>
<dbReference type="PANTHER" id="PTHR48081">
    <property type="entry name" value="AB HYDROLASE SUPERFAMILY PROTEIN C4A8.06C"/>
    <property type="match status" value="1"/>
</dbReference>
<proteinExistence type="predicted"/>
<accession>A0A7W9KQG4</accession>
<dbReference type="Gene3D" id="3.40.50.1820">
    <property type="entry name" value="alpha/beta hydrolase"/>
    <property type="match status" value="1"/>
</dbReference>
<dbReference type="GO" id="GO:0016787">
    <property type="term" value="F:hydrolase activity"/>
    <property type="evidence" value="ECO:0007669"/>
    <property type="project" value="UniProtKB-KW"/>
</dbReference>
<feature type="domain" description="Alpha/beta hydrolase fold-3" evidence="2">
    <location>
        <begin position="79"/>
        <end position="282"/>
    </location>
</feature>
<keyword evidence="4" id="KW-1185">Reference proteome</keyword>
<name>A0A7W9KQG4_9PSEU</name>
<evidence type="ECO:0000313" key="4">
    <source>
        <dbReference type="Proteomes" id="UP000585638"/>
    </source>
</evidence>
<comment type="caution">
    <text evidence="3">The sequence shown here is derived from an EMBL/GenBank/DDBJ whole genome shotgun (WGS) entry which is preliminary data.</text>
</comment>